<accession>A0ABS8BR25</accession>
<gene>
    <name evidence="1" type="ORF">LGQ03_02875</name>
</gene>
<proteinExistence type="predicted"/>
<sequence length="172" mass="19524">MTRSEIEAEVRAMLARLQQPDEGWTLDAVPRGDGTPHVEGNGPAYTLVVDADGAEVSRETMDGYEVVYQLLRLQTRRMAMACEQSARKTTVPGWIAPIGAWLPGWLVAQLGTDTYSRSTWIDAHCRLMDHLRGDWGARVRGEHEALLRRYPLTRDERENFTVLDLRAYGVRR</sequence>
<reference evidence="1" key="1">
    <citation type="submission" date="2021-10" db="EMBL/GenBank/DDBJ databases">
        <title>Loktanella gaetbuli sp. nov., isolated from a tidal flat.</title>
        <authorList>
            <person name="Park S."/>
            <person name="Yoon J.-H."/>
        </authorList>
    </citation>
    <scope>NUCLEOTIDE SEQUENCE</scope>
    <source>
        <strain evidence="1">TSTF-M6</strain>
    </source>
</reference>
<keyword evidence="2" id="KW-1185">Reference proteome</keyword>
<organism evidence="1 2">
    <name type="scientific">Loktanella gaetbuli</name>
    <dbReference type="NCBI Taxonomy" id="2881335"/>
    <lineage>
        <taxon>Bacteria</taxon>
        <taxon>Pseudomonadati</taxon>
        <taxon>Pseudomonadota</taxon>
        <taxon>Alphaproteobacteria</taxon>
        <taxon>Rhodobacterales</taxon>
        <taxon>Roseobacteraceae</taxon>
        <taxon>Loktanella</taxon>
    </lineage>
</organism>
<evidence type="ECO:0008006" key="3">
    <source>
        <dbReference type="Google" id="ProtNLM"/>
    </source>
</evidence>
<evidence type="ECO:0000313" key="2">
    <source>
        <dbReference type="Proteomes" id="UP001138961"/>
    </source>
</evidence>
<evidence type="ECO:0000313" key="1">
    <source>
        <dbReference type="EMBL" id="MCB5198175.1"/>
    </source>
</evidence>
<comment type="caution">
    <text evidence="1">The sequence shown here is derived from an EMBL/GenBank/DDBJ whole genome shotgun (WGS) entry which is preliminary data.</text>
</comment>
<protein>
    <recommendedName>
        <fullName evidence="3">Immunity protein 63 of polymorphic toxin system</fullName>
    </recommendedName>
</protein>
<dbReference type="RefSeq" id="WP_226747155.1">
    <property type="nucleotide sequence ID" value="NZ_JAJATZ010000001.1"/>
</dbReference>
<dbReference type="EMBL" id="JAJATZ010000001">
    <property type="protein sequence ID" value="MCB5198175.1"/>
    <property type="molecule type" value="Genomic_DNA"/>
</dbReference>
<name>A0ABS8BR25_9RHOB</name>
<dbReference type="Proteomes" id="UP001138961">
    <property type="component" value="Unassembled WGS sequence"/>
</dbReference>